<dbReference type="InterPro" id="IPR023298">
    <property type="entry name" value="ATPase_P-typ_TM_dom_sf"/>
</dbReference>
<dbReference type="Proteomes" id="UP000183120">
    <property type="component" value="Unassembled WGS sequence"/>
</dbReference>
<dbReference type="InterPro" id="IPR018303">
    <property type="entry name" value="ATPase_P-typ_P_site"/>
</dbReference>
<keyword evidence="8 14" id="KW-0547">Nucleotide-binding</keyword>
<dbReference type="GO" id="GO:0140581">
    <property type="term" value="F:P-type monovalent copper transporter activity"/>
    <property type="evidence" value="ECO:0007669"/>
    <property type="project" value="UniProtKB-EC"/>
</dbReference>
<evidence type="ECO:0000256" key="11">
    <source>
        <dbReference type="ARBA" id="ARBA00022989"/>
    </source>
</evidence>
<dbReference type="NCBIfam" id="TIGR01511">
    <property type="entry name" value="ATPase-IB1_Cu"/>
    <property type="match status" value="1"/>
</dbReference>
<dbReference type="InterPro" id="IPR036412">
    <property type="entry name" value="HAD-like_sf"/>
</dbReference>
<evidence type="ECO:0000259" key="15">
    <source>
        <dbReference type="PROSITE" id="PS50846"/>
    </source>
</evidence>
<dbReference type="CDD" id="cd00371">
    <property type="entry name" value="HMA"/>
    <property type="match status" value="1"/>
</dbReference>
<sequence length="756" mass="81464">MNNKPSTKLPSTKLQLTITGMHCASCVKLIEMSLKSVKGVKEANVNLATEKATVSFDPTLTDSTALINAVQDSGYQAKIETEGKKNLRVEDRKKKELHILGRRALLSIYVGIMILWGSFPIISKTAPAFFKDYLIQFLLATPIQFWAGLPFYKSAISSLSKRNANMDTLVVLGTTVAYIYSVFVTFFPQVVSKMGMNPMPYFDTSVLIIALILLGRFFEAKAKAGTSEAIKKLIGLQAKTARVLRNGMETDIPIEEVKIGDIIRVRPGEKIPVDGIVLEGESSVDESMITGESIPVFKAMGGSVVGATINKSGTFTFKATKIGKDTMLSQIVQLVEVAQGSKAPIQRLADLISSYFVPVVLMLAIATFVLWYVFGPSPSLSLALLSMVSVLIIACPCAMGLATPTAVMVGTGLGAQHGILIKDAESLETAHKINTVIFDKTGTLTNGKPELTDIIPYKNKEEKEILRLAASLEKDSEHPLAEAVLNGATKRNIPLSIVSKFQAISGLGVEGSIENRKVVFGNARLMNREGIPIENYQESIEKLENEGKTVMVLAAGENGKNSLKVYGLIAVSDTLKDSALKGVSRLLKLGIEVAMITGDNQKTARAVAEQLGIKRVLAEVLPGEKETEVRKIQKEGKIVGFVGDGINDAPALVAADVGIAMGTGTDVAIEAADITLMNKDLVSVYTAISLSKKTMRTIRMNLVWAFGYNIILIPVAMGVFYPFTHMLLNPAFAAGAMALSSISVVSNSLRLKKLKL</sequence>
<accession>A0A1J4TLW2</accession>
<comment type="similarity">
    <text evidence="2 14">Belongs to the cation transport ATPase (P-type) (TC 3.A.3) family. Type IB subfamily.</text>
</comment>
<dbReference type="InterPro" id="IPR017969">
    <property type="entry name" value="Heavy-metal-associated_CS"/>
</dbReference>
<dbReference type="GO" id="GO:0005507">
    <property type="term" value="F:copper ion binding"/>
    <property type="evidence" value="ECO:0007669"/>
    <property type="project" value="TreeGrafter"/>
</dbReference>
<evidence type="ECO:0000313" key="17">
    <source>
        <dbReference type="Proteomes" id="UP000183120"/>
    </source>
</evidence>
<dbReference type="GO" id="GO:0005886">
    <property type="term" value="C:plasma membrane"/>
    <property type="evidence" value="ECO:0007669"/>
    <property type="project" value="UniProtKB-SubCell"/>
</dbReference>
<keyword evidence="10" id="KW-1278">Translocase</keyword>
<dbReference type="PANTHER" id="PTHR43520:SF8">
    <property type="entry name" value="P-TYPE CU(+) TRANSPORTER"/>
    <property type="match status" value="1"/>
</dbReference>
<dbReference type="NCBIfam" id="TIGR01525">
    <property type="entry name" value="ATPase-IB_hvy"/>
    <property type="match status" value="1"/>
</dbReference>
<keyword evidence="12" id="KW-0406">Ion transport</keyword>
<dbReference type="InterPro" id="IPR044492">
    <property type="entry name" value="P_typ_ATPase_HD_dom"/>
</dbReference>
<evidence type="ECO:0000256" key="7">
    <source>
        <dbReference type="ARBA" id="ARBA00022723"/>
    </source>
</evidence>
<evidence type="ECO:0000256" key="8">
    <source>
        <dbReference type="ARBA" id="ARBA00022741"/>
    </source>
</evidence>
<dbReference type="EMBL" id="MNUY01000067">
    <property type="protein sequence ID" value="OIO13124.1"/>
    <property type="molecule type" value="Genomic_DNA"/>
</dbReference>
<dbReference type="InterPro" id="IPR059000">
    <property type="entry name" value="ATPase_P-type_domA"/>
</dbReference>
<dbReference type="STRING" id="1805209.AUJ73_04210"/>
<dbReference type="GO" id="GO:0016887">
    <property type="term" value="F:ATP hydrolysis activity"/>
    <property type="evidence" value="ECO:0007669"/>
    <property type="project" value="InterPro"/>
</dbReference>
<feature type="domain" description="HMA" evidence="15">
    <location>
        <begin position="12"/>
        <end position="78"/>
    </location>
</feature>
<feature type="transmembrane region" description="Helical" evidence="14">
    <location>
        <begin position="727"/>
        <end position="749"/>
    </location>
</feature>
<dbReference type="SFLD" id="SFLDF00027">
    <property type="entry name" value="p-type_atpase"/>
    <property type="match status" value="1"/>
</dbReference>
<dbReference type="PROSITE" id="PS01047">
    <property type="entry name" value="HMA_1"/>
    <property type="match status" value="1"/>
</dbReference>
<reference evidence="16 17" key="1">
    <citation type="journal article" date="2016" name="Environ. Microbiol.">
        <title>Genomic resolution of a cold subsurface aquifer community provides metabolic insights for novel microbes adapted to high CO concentrations.</title>
        <authorList>
            <person name="Probst A.J."/>
            <person name="Castelle C.J."/>
            <person name="Singh A."/>
            <person name="Brown C.T."/>
            <person name="Anantharaman K."/>
            <person name="Sharon I."/>
            <person name="Hug L.A."/>
            <person name="Burstein D."/>
            <person name="Emerson J.B."/>
            <person name="Thomas B.C."/>
            <person name="Banfield J.F."/>
        </authorList>
    </citation>
    <scope>NUCLEOTIDE SEQUENCE [LARGE SCALE GENOMIC DNA]</scope>
    <source>
        <strain evidence="16">CG1_02_37_22</strain>
    </source>
</reference>
<feature type="transmembrane region" description="Helical" evidence="14">
    <location>
        <begin position="702"/>
        <end position="721"/>
    </location>
</feature>
<evidence type="ECO:0000256" key="4">
    <source>
        <dbReference type="ARBA" id="ARBA00022448"/>
    </source>
</evidence>
<comment type="caution">
    <text evidence="16">The sequence shown here is derived from an EMBL/GenBank/DDBJ whole genome shotgun (WGS) entry which is preliminary data.</text>
</comment>
<dbReference type="GO" id="GO:0043682">
    <property type="term" value="F:P-type divalent copper transporter activity"/>
    <property type="evidence" value="ECO:0007669"/>
    <property type="project" value="TreeGrafter"/>
</dbReference>
<dbReference type="AlphaFoldDB" id="A0A1J4TLW2"/>
<dbReference type="InterPro" id="IPR001757">
    <property type="entry name" value="P_typ_ATPase"/>
</dbReference>
<dbReference type="PRINTS" id="PR00943">
    <property type="entry name" value="CUATPASE"/>
</dbReference>
<dbReference type="GO" id="GO:0055070">
    <property type="term" value="P:copper ion homeostasis"/>
    <property type="evidence" value="ECO:0007669"/>
    <property type="project" value="TreeGrafter"/>
</dbReference>
<dbReference type="EC" id="7.2.2.8" evidence="3"/>
<evidence type="ECO:0000256" key="6">
    <source>
        <dbReference type="ARBA" id="ARBA00022692"/>
    </source>
</evidence>
<name>A0A1J4TLW2_9BACT</name>
<keyword evidence="9 14" id="KW-0067">ATP-binding</keyword>
<dbReference type="Gene3D" id="3.30.70.100">
    <property type="match status" value="1"/>
</dbReference>
<dbReference type="Gene3D" id="3.40.1110.10">
    <property type="entry name" value="Calcium-transporting ATPase, cytoplasmic domain N"/>
    <property type="match status" value="1"/>
</dbReference>
<dbReference type="Gene3D" id="3.40.50.1000">
    <property type="entry name" value="HAD superfamily/HAD-like"/>
    <property type="match status" value="1"/>
</dbReference>
<dbReference type="Gene3D" id="2.70.150.10">
    <property type="entry name" value="Calcium-transporting ATPase, cytoplasmic transduction domain A"/>
    <property type="match status" value="1"/>
</dbReference>
<feature type="transmembrane region" description="Helical" evidence="14">
    <location>
        <begin position="380"/>
        <end position="402"/>
    </location>
</feature>
<evidence type="ECO:0000256" key="14">
    <source>
        <dbReference type="RuleBase" id="RU362081"/>
    </source>
</evidence>
<dbReference type="Pfam" id="PF00403">
    <property type="entry name" value="HMA"/>
    <property type="match status" value="1"/>
</dbReference>
<keyword evidence="11 14" id="KW-1133">Transmembrane helix</keyword>
<dbReference type="PROSITE" id="PS00154">
    <property type="entry name" value="ATPASE_E1_E2"/>
    <property type="match status" value="1"/>
</dbReference>
<protein>
    <recommendedName>
        <fullName evidence="3">P-type Cu(+) transporter</fullName>
        <ecNumber evidence="3">7.2.2.8</ecNumber>
    </recommendedName>
</protein>
<dbReference type="InterPro" id="IPR006121">
    <property type="entry name" value="HMA_dom"/>
</dbReference>
<dbReference type="InterPro" id="IPR023299">
    <property type="entry name" value="ATPase_P-typ_cyto_dom_N"/>
</dbReference>
<evidence type="ECO:0000256" key="2">
    <source>
        <dbReference type="ARBA" id="ARBA00006024"/>
    </source>
</evidence>
<dbReference type="InterPro" id="IPR027256">
    <property type="entry name" value="P-typ_ATPase_IB"/>
</dbReference>
<evidence type="ECO:0000256" key="9">
    <source>
        <dbReference type="ARBA" id="ARBA00022840"/>
    </source>
</evidence>
<dbReference type="SUPFAM" id="SSF81665">
    <property type="entry name" value="Calcium ATPase, transmembrane domain M"/>
    <property type="match status" value="1"/>
</dbReference>
<dbReference type="FunFam" id="2.70.150.10:FF:000020">
    <property type="entry name" value="Copper-exporting P-type ATPase A"/>
    <property type="match status" value="1"/>
</dbReference>
<comment type="subcellular location">
    <subcellularLocation>
        <location evidence="1">Cell membrane</location>
        <topology evidence="1">Multi-pass membrane protein</topology>
    </subcellularLocation>
</comment>
<dbReference type="PROSITE" id="PS50846">
    <property type="entry name" value="HMA_2"/>
    <property type="match status" value="1"/>
</dbReference>
<evidence type="ECO:0000313" key="16">
    <source>
        <dbReference type="EMBL" id="OIO13124.1"/>
    </source>
</evidence>
<dbReference type="SFLD" id="SFLDG00002">
    <property type="entry name" value="C1.7:_P-type_atpase_like"/>
    <property type="match status" value="1"/>
</dbReference>
<dbReference type="SFLD" id="SFLDS00003">
    <property type="entry name" value="Haloacid_Dehalogenase"/>
    <property type="match status" value="1"/>
</dbReference>
<dbReference type="InterPro" id="IPR023214">
    <property type="entry name" value="HAD_sf"/>
</dbReference>
<feature type="transmembrane region" description="Helical" evidence="14">
    <location>
        <begin position="199"/>
        <end position="218"/>
    </location>
</feature>
<feature type="transmembrane region" description="Helical" evidence="14">
    <location>
        <begin position="164"/>
        <end position="187"/>
    </location>
</feature>
<evidence type="ECO:0000256" key="1">
    <source>
        <dbReference type="ARBA" id="ARBA00004651"/>
    </source>
</evidence>
<keyword evidence="6 14" id="KW-0812">Transmembrane</keyword>
<proteinExistence type="inferred from homology"/>
<dbReference type="PANTHER" id="PTHR43520">
    <property type="entry name" value="ATP7, ISOFORM B"/>
    <property type="match status" value="1"/>
</dbReference>
<evidence type="ECO:0000256" key="3">
    <source>
        <dbReference type="ARBA" id="ARBA00012517"/>
    </source>
</evidence>
<feature type="transmembrane region" description="Helical" evidence="14">
    <location>
        <begin position="134"/>
        <end position="152"/>
    </location>
</feature>
<feature type="transmembrane region" description="Helical" evidence="14">
    <location>
        <begin position="104"/>
        <end position="122"/>
    </location>
</feature>
<dbReference type="Pfam" id="PF00702">
    <property type="entry name" value="Hydrolase"/>
    <property type="match status" value="1"/>
</dbReference>
<dbReference type="SUPFAM" id="SSF55008">
    <property type="entry name" value="HMA, heavy metal-associated domain"/>
    <property type="match status" value="1"/>
</dbReference>
<evidence type="ECO:0000256" key="5">
    <source>
        <dbReference type="ARBA" id="ARBA00022475"/>
    </source>
</evidence>
<evidence type="ECO:0000256" key="13">
    <source>
        <dbReference type="ARBA" id="ARBA00023136"/>
    </source>
</evidence>
<dbReference type="GO" id="GO:0005524">
    <property type="term" value="F:ATP binding"/>
    <property type="evidence" value="ECO:0007669"/>
    <property type="project" value="UniProtKB-UniRule"/>
</dbReference>
<evidence type="ECO:0000256" key="10">
    <source>
        <dbReference type="ARBA" id="ARBA00022967"/>
    </source>
</evidence>
<keyword evidence="13 14" id="KW-0472">Membrane</keyword>
<dbReference type="SUPFAM" id="SSF56784">
    <property type="entry name" value="HAD-like"/>
    <property type="match status" value="1"/>
</dbReference>
<dbReference type="PRINTS" id="PR00119">
    <property type="entry name" value="CATATPASE"/>
</dbReference>
<dbReference type="SUPFAM" id="SSF81653">
    <property type="entry name" value="Calcium ATPase, transduction domain A"/>
    <property type="match status" value="1"/>
</dbReference>
<keyword evidence="5 14" id="KW-1003">Cell membrane</keyword>
<keyword evidence="4" id="KW-0813">Transport</keyword>
<dbReference type="FunFam" id="3.30.70.100:FF:000005">
    <property type="entry name" value="Copper-exporting P-type ATPase A"/>
    <property type="match status" value="1"/>
</dbReference>
<feature type="transmembrane region" description="Helical" evidence="14">
    <location>
        <begin position="355"/>
        <end position="374"/>
    </location>
</feature>
<dbReference type="NCBIfam" id="TIGR01494">
    <property type="entry name" value="ATPase_P-type"/>
    <property type="match status" value="1"/>
</dbReference>
<gene>
    <name evidence="16" type="ORF">AUJ73_04210</name>
</gene>
<evidence type="ECO:0000256" key="12">
    <source>
        <dbReference type="ARBA" id="ARBA00023065"/>
    </source>
</evidence>
<dbReference type="Pfam" id="PF00122">
    <property type="entry name" value="E1-E2_ATPase"/>
    <property type="match status" value="1"/>
</dbReference>
<dbReference type="InterPro" id="IPR036163">
    <property type="entry name" value="HMA_dom_sf"/>
</dbReference>
<dbReference type="CDD" id="cd02094">
    <property type="entry name" value="P-type_ATPase_Cu-like"/>
    <property type="match status" value="1"/>
</dbReference>
<dbReference type="InterPro" id="IPR008250">
    <property type="entry name" value="ATPase_P-typ_transduc_dom_A_sf"/>
</dbReference>
<keyword evidence="7 14" id="KW-0479">Metal-binding</keyword>
<organism evidence="16 17">
    <name type="scientific">Candidatus Gottesmanbacteria bacterium CG1_02_37_22</name>
    <dbReference type="NCBI Taxonomy" id="1805209"/>
    <lineage>
        <taxon>Bacteria</taxon>
        <taxon>Candidatus Gottesmaniibacteriota</taxon>
    </lineage>
</organism>